<sequence length="75" mass="8474">MTERIDSAVMSSKIPEEIKVNHKRFSEWDTGITPKDHHTIVQILIDGKDRNAVDNEGNVLPTLVYMAREEASTPP</sequence>
<dbReference type="AlphaFoldDB" id="A0A0A8YBN4"/>
<reference evidence="1" key="1">
    <citation type="submission" date="2014-09" db="EMBL/GenBank/DDBJ databases">
        <authorList>
            <person name="Magalhaes I.L.F."/>
            <person name="Oliveira U."/>
            <person name="Santos F.R."/>
            <person name="Vidigal T.H.D.A."/>
            <person name="Brescovit A.D."/>
            <person name="Santos A.J."/>
        </authorList>
    </citation>
    <scope>NUCLEOTIDE SEQUENCE</scope>
    <source>
        <tissue evidence="1">Shoot tissue taken approximately 20 cm above the soil surface</tissue>
    </source>
</reference>
<protein>
    <submittedName>
        <fullName evidence="1">Uncharacterized protein</fullName>
    </submittedName>
</protein>
<organism evidence="1">
    <name type="scientific">Arundo donax</name>
    <name type="common">Giant reed</name>
    <name type="synonym">Donax arundinaceus</name>
    <dbReference type="NCBI Taxonomy" id="35708"/>
    <lineage>
        <taxon>Eukaryota</taxon>
        <taxon>Viridiplantae</taxon>
        <taxon>Streptophyta</taxon>
        <taxon>Embryophyta</taxon>
        <taxon>Tracheophyta</taxon>
        <taxon>Spermatophyta</taxon>
        <taxon>Magnoliopsida</taxon>
        <taxon>Liliopsida</taxon>
        <taxon>Poales</taxon>
        <taxon>Poaceae</taxon>
        <taxon>PACMAD clade</taxon>
        <taxon>Arundinoideae</taxon>
        <taxon>Arundineae</taxon>
        <taxon>Arundo</taxon>
    </lineage>
</organism>
<reference evidence="1" key="2">
    <citation type="journal article" date="2015" name="Data Brief">
        <title>Shoot transcriptome of the giant reed, Arundo donax.</title>
        <authorList>
            <person name="Barrero R.A."/>
            <person name="Guerrero F.D."/>
            <person name="Moolhuijzen P."/>
            <person name="Goolsby J.A."/>
            <person name="Tidwell J."/>
            <person name="Bellgard S.E."/>
            <person name="Bellgard M.I."/>
        </authorList>
    </citation>
    <scope>NUCLEOTIDE SEQUENCE</scope>
    <source>
        <tissue evidence="1">Shoot tissue taken approximately 20 cm above the soil surface</tissue>
    </source>
</reference>
<dbReference type="EMBL" id="GBRH01277013">
    <property type="protein sequence ID" value="JAD20882.1"/>
    <property type="molecule type" value="Transcribed_RNA"/>
</dbReference>
<evidence type="ECO:0000313" key="1">
    <source>
        <dbReference type="EMBL" id="JAD20882.1"/>
    </source>
</evidence>
<name>A0A0A8YBN4_ARUDO</name>
<accession>A0A0A8YBN4</accession>
<proteinExistence type="predicted"/>